<evidence type="ECO:0000256" key="1">
    <source>
        <dbReference type="SAM" id="Phobius"/>
    </source>
</evidence>
<reference evidence="2 3" key="1">
    <citation type="submission" date="2020-08" db="EMBL/GenBank/DDBJ databases">
        <title>Sequencing the genomes of 1000 actinobacteria strains.</title>
        <authorList>
            <person name="Klenk H.-P."/>
        </authorList>
    </citation>
    <scope>NUCLEOTIDE SEQUENCE [LARGE SCALE GENOMIC DNA]</scope>
    <source>
        <strain evidence="2 3">DSM 11053</strain>
    </source>
</reference>
<feature type="transmembrane region" description="Helical" evidence="1">
    <location>
        <begin position="176"/>
        <end position="195"/>
    </location>
</feature>
<feature type="transmembrane region" description="Helical" evidence="1">
    <location>
        <begin position="20"/>
        <end position="42"/>
    </location>
</feature>
<sequence length="436" mass="46066">MVPLHGIGGRQDLPVPFEVVVVGAMLAVLASFVVLSFTWRATRFTGAGTRALPRLTRLVDRPVVRWTVRGVGLAIGAWAAWALLAGADDLTNPVFGFVYVWVWIGLVPLSLLLGRVWPLLNPLRTLHLLLCRAVRVDPARGALDLPAPVGVWPAVAGLFGFVYLELVAPDRATIPVLLLAVAAYTAVMACGAVLFGQRWFAAADPFEVYASLMARLSVWGRNGSGVLTVSSPLTNLSQFVPRSGTVAFVTVLIGSTAFDGLSNSTAWIGWVQAQPVRPIVAASVTLVFLVAVTAATFVLAARIGGRLVRAPLAGEPLVFVHALLPIALGYVTAHYLTLFAFEGQRTLALWSDPLSRGWDVFGTASLDVSYALAAYPAVIAVVQAGAVVIGHLGGIMAAHDRAVEVSPTGRAAVNQAPMVAVMIGYTGLALLLLFAR</sequence>
<feature type="transmembrane region" description="Helical" evidence="1">
    <location>
        <begin position="317"/>
        <end position="341"/>
    </location>
</feature>
<evidence type="ECO:0000313" key="3">
    <source>
        <dbReference type="Proteomes" id="UP000565572"/>
    </source>
</evidence>
<accession>A0A7W5P6P5</accession>
<feature type="transmembrane region" description="Helical" evidence="1">
    <location>
        <begin position="416"/>
        <end position="435"/>
    </location>
</feature>
<dbReference type="RefSeq" id="WP_183337496.1">
    <property type="nucleotide sequence ID" value="NZ_JACHZG010000001.1"/>
</dbReference>
<feature type="transmembrane region" description="Helical" evidence="1">
    <location>
        <begin position="373"/>
        <end position="395"/>
    </location>
</feature>
<organism evidence="2 3">
    <name type="scientific">Microlunatus antarcticus</name>
    <dbReference type="NCBI Taxonomy" id="53388"/>
    <lineage>
        <taxon>Bacteria</taxon>
        <taxon>Bacillati</taxon>
        <taxon>Actinomycetota</taxon>
        <taxon>Actinomycetes</taxon>
        <taxon>Propionibacteriales</taxon>
        <taxon>Propionibacteriaceae</taxon>
        <taxon>Microlunatus</taxon>
    </lineage>
</organism>
<dbReference type="Proteomes" id="UP000565572">
    <property type="component" value="Unassembled WGS sequence"/>
</dbReference>
<dbReference type="AlphaFoldDB" id="A0A7W5P6P5"/>
<dbReference type="EMBL" id="JACHZG010000001">
    <property type="protein sequence ID" value="MBB3326572.1"/>
    <property type="molecule type" value="Genomic_DNA"/>
</dbReference>
<feature type="transmembrane region" description="Helical" evidence="1">
    <location>
        <begin position="278"/>
        <end position="305"/>
    </location>
</feature>
<keyword evidence="3" id="KW-1185">Reference proteome</keyword>
<protein>
    <recommendedName>
        <fullName evidence="4">Fenitrothion hydrolase</fullName>
    </recommendedName>
</protein>
<evidence type="ECO:0000313" key="2">
    <source>
        <dbReference type="EMBL" id="MBB3326572.1"/>
    </source>
</evidence>
<name>A0A7W5P6P5_9ACTN</name>
<keyword evidence="1" id="KW-0812">Transmembrane</keyword>
<gene>
    <name evidence="2" type="ORF">FHX39_001516</name>
</gene>
<keyword evidence="1" id="KW-1133">Transmembrane helix</keyword>
<comment type="caution">
    <text evidence="2">The sequence shown here is derived from an EMBL/GenBank/DDBJ whole genome shotgun (WGS) entry which is preliminary data.</text>
</comment>
<feature type="transmembrane region" description="Helical" evidence="1">
    <location>
        <begin position="141"/>
        <end position="164"/>
    </location>
</feature>
<feature type="transmembrane region" description="Helical" evidence="1">
    <location>
        <begin position="63"/>
        <end position="84"/>
    </location>
</feature>
<keyword evidence="1" id="KW-0472">Membrane</keyword>
<evidence type="ECO:0008006" key="4">
    <source>
        <dbReference type="Google" id="ProtNLM"/>
    </source>
</evidence>
<feature type="transmembrane region" description="Helical" evidence="1">
    <location>
        <begin position="96"/>
        <end position="120"/>
    </location>
</feature>
<proteinExistence type="predicted"/>